<keyword evidence="4" id="KW-0906">Nuclear pore complex</keyword>
<evidence type="ECO:0000256" key="4">
    <source>
        <dbReference type="ARBA" id="ARBA00023132"/>
    </source>
</evidence>
<gene>
    <name evidence="7" type="ORF">CTI12_AA562320</name>
</gene>
<evidence type="ECO:0000256" key="3">
    <source>
        <dbReference type="ARBA" id="ARBA00023010"/>
    </source>
</evidence>
<keyword evidence="8" id="KW-1185">Reference proteome</keyword>
<keyword evidence="2" id="KW-0813">Transport</keyword>
<proteinExistence type="predicted"/>
<comment type="caution">
    <text evidence="7">The sequence shown here is derived from an EMBL/GenBank/DDBJ whole genome shotgun (WGS) entry which is preliminary data.</text>
</comment>
<dbReference type="SMART" id="SM00160">
    <property type="entry name" value="RanBD"/>
    <property type="match status" value="1"/>
</dbReference>
<dbReference type="GO" id="GO:0005643">
    <property type="term" value="C:nuclear pore"/>
    <property type="evidence" value="ECO:0007669"/>
    <property type="project" value="UniProtKB-SubCell"/>
</dbReference>
<dbReference type="AlphaFoldDB" id="A0A2U1KUR8"/>
<evidence type="ECO:0000256" key="5">
    <source>
        <dbReference type="SAM" id="MobiDB-lite"/>
    </source>
</evidence>
<protein>
    <submittedName>
        <fullName evidence="7">Cell wall protein DAN4</fullName>
    </submittedName>
</protein>
<accession>A0A2U1KUR8</accession>
<evidence type="ECO:0000313" key="7">
    <source>
        <dbReference type="EMBL" id="PWA40477.1"/>
    </source>
</evidence>
<dbReference type="SUPFAM" id="SSF50729">
    <property type="entry name" value="PH domain-like"/>
    <property type="match status" value="1"/>
</dbReference>
<feature type="domain" description="RanBD1" evidence="6">
    <location>
        <begin position="327"/>
        <end position="457"/>
    </location>
</feature>
<evidence type="ECO:0000259" key="6">
    <source>
        <dbReference type="PROSITE" id="PS50196"/>
    </source>
</evidence>
<organism evidence="7 8">
    <name type="scientific">Artemisia annua</name>
    <name type="common">Sweet wormwood</name>
    <dbReference type="NCBI Taxonomy" id="35608"/>
    <lineage>
        <taxon>Eukaryota</taxon>
        <taxon>Viridiplantae</taxon>
        <taxon>Streptophyta</taxon>
        <taxon>Embryophyta</taxon>
        <taxon>Tracheophyta</taxon>
        <taxon>Spermatophyta</taxon>
        <taxon>Magnoliopsida</taxon>
        <taxon>eudicotyledons</taxon>
        <taxon>Gunneridae</taxon>
        <taxon>Pentapetalae</taxon>
        <taxon>asterids</taxon>
        <taxon>campanulids</taxon>
        <taxon>Asterales</taxon>
        <taxon>Asteraceae</taxon>
        <taxon>Asteroideae</taxon>
        <taxon>Anthemideae</taxon>
        <taxon>Artemisiinae</taxon>
        <taxon>Artemisia</taxon>
    </lineage>
</organism>
<name>A0A2U1KUR8_ARTAN</name>
<evidence type="ECO:0000256" key="2">
    <source>
        <dbReference type="ARBA" id="ARBA00022816"/>
    </source>
</evidence>
<dbReference type="CDD" id="cd13170">
    <property type="entry name" value="RanBD_NUP50"/>
    <property type="match status" value="1"/>
</dbReference>
<feature type="compositionally biased region" description="Polar residues" evidence="5">
    <location>
        <begin position="10"/>
        <end position="21"/>
    </location>
</feature>
<dbReference type="GO" id="GO:0051028">
    <property type="term" value="P:mRNA transport"/>
    <property type="evidence" value="ECO:0007669"/>
    <property type="project" value="UniProtKB-KW"/>
</dbReference>
<reference evidence="7 8" key="1">
    <citation type="journal article" date="2018" name="Mol. Plant">
        <title>The genome of Artemisia annua provides insight into the evolution of Asteraceae family and artemisinin biosynthesis.</title>
        <authorList>
            <person name="Shen Q."/>
            <person name="Zhang L."/>
            <person name="Liao Z."/>
            <person name="Wang S."/>
            <person name="Yan T."/>
            <person name="Shi P."/>
            <person name="Liu M."/>
            <person name="Fu X."/>
            <person name="Pan Q."/>
            <person name="Wang Y."/>
            <person name="Lv Z."/>
            <person name="Lu X."/>
            <person name="Zhang F."/>
            <person name="Jiang W."/>
            <person name="Ma Y."/>
            <person name="Chen M."/>
            <person name="Hao X."/>
            <person name="Li L."/>
            <person name="Tang Y."/>
            <person name="Lv G."/>
            <person name="Zhou Y."/>
            <person name="Sun X."/>
            <person name="Brodelius P.E."/>
            <person name="Rose J.K.C."/>
            <person name="Tang K."/>
        </authorList>
    </citation>
    <scope>NUCLEOTIDE SEQUENCE [LARGE SCALE GENOMIC DNA]</scope>
    <source>
        <strain evidence="8">cv. Huhao1</strain>
        <tissue evidence="7">Leaf</tissue>
    </source>
</reference>
<dbReference type="Pfam" id="PF00638">
    <property type="entry name" value="Ran_BP1"/>
    <property type="match status" value="1"/>
</dbReference>
<dbReference type="OrthoDB" id="185618at2759"/>
<keyword evidence="4" id="KW-0653">Protein transport</keyword>
<dbReference type="InterPro" id="IPR011993">
    <property type="entry name" value="PH-like_dom_sf"/>
</dbReference>
<dbReference type="Proteomes" id="UP000245207">
    <property type="component" value="Unassembled WGS sequence"/>
</dbReference>
<evidence type="ECO:0000313" key="8">
    <source>
        <dbReference type="Proteomes" id="UP000245207"/>
    </source>
</evidence>
<dbReference type="GO" id="GO:0015031">
    <property type="term" value="P:protein transport"/>
    <property type="evidence" value="ECO:0007669"/>
    <property type="project" value="UniProtKB-KW"/>
</dbReference>
<comment type="subcellular location">
    <subcellularLocation>
        <location evidence="1">Nucleus</location>
        <location evidence="1">Nuclear pore complex</location>
    </subcellularLocation>
</comment>
<sequence length="457" mass="48513">MRGTKRLGVSDSSADNTNSFSKKMMAGSSPPKAMGSSSLDMGRAESARQHVRALNNQFASWVQTELQNHPDELWEDGVRDYLTHASNIMDKFSDVVNWLKSNSKSKDNVNASLQEKSLGAPPPFGTNSVFSNSGFANPWSSGPVVNGENLLEQSQKKLATGSKDNVKKVSFQENTFSASPASGTTSMFSTSSFTNSFSAPPPSGTTSAFSTSSFSNSFSAPPPSGTTSTFSTSSFTNSFSASPPSGTTSTFSTSSFTNSFSAPPPSGTTSMFSTSSFTNSFSTGSLFSTQSSFSFGGQSSISVKTDASNNADDDDAAEQPSSPSLKKTEEAGILVVHEVKCKLYVKSTDPADKDTWKDRGTGQLAIKCKEGITKGTKDSKPTVLVRNDVGRLLLNALLYPGIKTSLQKNSIVAIFHTADDNGSENSNVVARTFLIRTKSQEDRDKLAATIKEYAPAA</sequence>
<dbReference type="PANTHER" id="PTHR23138">
    <property type="entry name" value="RAN BINDING PROTEIN"/>
    <property type="match status" value="1"/>
</dbReference>
<keyword evidence="3" id="KW-0811">Translocation</keyword>
<dbReference type="PROSITE" id="PS50196">
    <property type="entry name" value="RANBD1"/>
    <property type="match status" value="1"/>
</dbReference>
<keyword evidence="2" id="KW-0509">mRNA transport</keyword>
<dbReference type="InterPro" id="IPR000156">
    <property type="entry name" value="Ran_bind_dom"/>
</dbReference>
<dbReference type="STRING" id="35608.A0A2U1KUR8"/>
<dbReference type="InterPro" id="IPR045255">
    <property type="entry name" value="RanBP1-like"/>
</dbReference>
<feature type="region of interest" description="Disordered" evidence="5">
    <location>
        <begin position="1"/>
        <end position="47"/>
    </location>
</feature>
<dbReference type="PANTHER" id="PTHR23138:SF141">
    <property type="entry name" value="NUCLEAR PORE COMPLEX PROTEIN NUP50"/>
    <property type="match status" value="1"/>
</dbReference>
<evidence type="ECO:0000256" key="1">
    <source>
        <dbReference type="ARBA" id="ARBA00004567"/>
    </source>
</evidence>
<dbReference type="Gene3D" id="2.30.29.30">
    <property type="entry name" value="Pleckstrin-homology domain (PH domain)/Phosphotyrosine-binding domain (PTB)"/>
    <property type="match status" value="1"/>
</dbReference>
<keyword evidence="4" id="KW-0539">Nucleus</keyword>
<dbReference type="EMBL" id="PKPP01013771">
    <property type="protein sequence ID" value="PWA40477.1"/>
    <property type="molecule type" value="Genomic_DNA"/>
</dbReference>
<feature type="region of interest" description="Disordered" evidence="5">
    <location>
        <begin position="304"/>
        <end position="329"/>
    </location>
</feature>